<reference evidence="3" key="1">
    <citation type="submission" date="2018-02" db="EMBL/GenBank/DDBJ databases">
        <title>Genome sequencing of Solimonas sp. HR-BB.</title>
        <authorList>
            <person name="Lee Y."/>
            <person name="Jeon C.O."/>
        </authorList>
    </citation>
    <scope>NUCLEOTIDE SEQUENCE [LARGE SCALE GENOMIC DNA]</scope>
    <source>
        <strain evidence="3">HR-U</strain>
    </source>
</reference>
<name>A0A2S7IFK5_9BACT</name>
<gene>
    <name evidence="2" type="ORF">C5O19_23905</name>
</gene>
<proteinExistence type="predicted"/>
<dbReference type="PANTHER" id="PTHR34387:SF1">
    <property type="entry name" value="PERIPLASMIC IMMUNOGENIC PROTEIN"/>
    <property type="match status" value="1"/>
</dbReference>
<sequence length="239" mass="27218">MKNILLLAASFIFSTAAFAQTVEKDPVRKIEVTGTSEVEVDPDEFYLTVSLKEFYKDEKNQKDKVTIDILEKQLIQSVQGAGLPKDALTIQGITGYQNSIGKKKNPAQFLESKQYQLKLTKLYNVDNLLSKVDSRGIANTYISRVDYSKKEQLRKDVKIKALQNAKEKAAYLVESLGDKLGEVLEIHEIEDSYNAPMYQMAQMPMMRMAKADTEEVAQSDLEFQKVKFTSRIQVIFRIK</sequence>
<dbReference type="RefSeq" id="WP_104715965.1">
    <property type="nucleotide sequence ID" value="NZ_PTRA01000008.1"/>
</dbReference>
<feature type="chain" id="PRO_5015497107" evidence="1">
    <location>
        <begin position="20"/>
        <end position="239"/>
    </location>
</feature>
<dbReference type="Gene3D" id="3.30.70.2970">
    <property type="entry name" value="Protein of unknown function (DUF541), domain 2"/>
    <property type="match status" value="1"/>
</dbReference>
<dbReference type="Proteomes" id="UP000239590">
    <property type="component" value="Unassembled WGS sequence"/>
</dbReference>
<dbReference type="OrthoDB" id="1242975at2"/>
<keyword evidence="1" id="KW-0732">Signal</keyword>
<dbReference type="Gene3D" id="3.30.110.170">
    <property type="entry name" value="Protein of unknown function (DUF541), domain 1"/>
    <property type="match status" value="1"/>
</dbReference>
<comment type="caution">
    <text evidence="2">The sequence shown here is derived from an EMBL/GenBank/DDBJ whole genome shotgun (WGS) entry which is preliminary data.</text>
</comment>
<evidence type="ECO:0000313" key="2">
    <source>
        <dbReference type="EMBL" id="PQA53805.1"/>
    </source>
</evidence>
<feature type="signal peptide" evidence="1">
    <location>
        <begin position="1"/>
        <end position="19"/>
    </location>
</feature>
<dbReference type="Pfam" id="PF04402">
    <property type="entry name" value="SIMPL"/>
    <property type="match status" value="1"/>
</dbReference>
<keyword evidence="3" id="KW-1185">Reference proteome</keyword>
<organism evidence="2 3">
    <name type="scientific">Siphonobacter curvatus</name>
    <dbReference type="NCBI Taxonomy" id="2094562"/>
    <lineage>
        <taxon>Bacteria</taxon>
        <taxon>Pseudomonadati</taxon>
        <taxon>Bacteroidota</taxon>
        <taxon>Cytophagia</taxon>
        <taxon>Cytophagales</taxon>
        <taxon>Cytophagaceae</taxon>
        <taxon>Siphonobacter</taxon>
    </lineage>
</organism>
<accession>A0A2S7IFK5</accession>
<evidence type="ECO:0000256" key="1">
    <source>
        <dbReference type="SAM" id="SignalP"/>
    </source>
</evidence>
<dbReference type="EMBL" id="PTRA01000008">
    <property type="protein sequence ID" value="PQA53805.1"/>
    <property type="molecule type" value="Genomic_DNA"/>
</dbReference>
<dbReference type="AlphaFoldDB" id="A0A2S7IFK5"/>
<protein>
    <submittedName>
        <fullName evidence="2">SIMPL domain-containing protein</fullName>
    </submittedName>
</protein>
<dbReference type="GO" id="GO:0006974">
    <property type="term" value="P:DNA damage response"/>
    <property type="evidence" value="ECO:0007669"/>
    <property type="project" value="TreeGrafter"/>
</dbReference>
<dbReference type="InterPro" id="IPR007497">
    <property type="entry name" value="SIMPL/DUF541"/>
</dbReference>
<evidence type="ECO:0000313" key="3">
    <source>
        <dbReference type="Proteomes" id="UP000239590"/>
    </source>
</evidence>
<dbReference type="InterPro" id="IPR052022">
    <property type="entry name" value="26kDa_periplasmic_antigen"/>
</dbReference>
<dbReference type="PANTHER" id="PTHR34387">
    <property type="entry name" value="SLR1258 PROTEIN"/>
    <property type="match status" value="1"/>
</dbReference>